<sequence>MVNEDTRDTARVDNTQDAVAHLEALTGQMKQNEERLAILESENASLKTQNASLLAASKNAEDEARNTEMDARNRFQRRVEPMRPLDDTTYEVNARTLVLPEAGGPTGDAVRTTRPSDDPHMVLKRLNEMEAMLKRLPGVAPPITKSAPNCYADTPFTEEIALVEMPKKFIIPSMIMYDGTKDPDNHIAQYKQRMFTTVVAREYREATMCKGFGSSLTGPALQWFTNLPNASIDSFASLTDRLSNNLQVVET</sequence>
<dbReference type="Gramene" id="KFK34515">
    <property type="protein sequence ID" value="KFK34515"/>
    <property type="gene ID" value="AALP_AA5G155700"/>
</dbReference>
<dbReference type="PANTHER" id="PTHR33223:SF9">
    <property type="entry name" value="RETROTRANSPOSON GAG DOMAIN-CONTAINING PROTEIN"/>
    <property type="match status" value="1"/>
</dbReference>
<keyword evidence="1" id="KW-0175">Coiled coil</keyword>
<evidence type="ECO:0008006" key="5">
    <source>
        <dbReference type="Google" id="ProtNLM"/>
    </source>
</evidence>
<dbReference type="OMA" id="MIIAVDE"/>
<dbReference type="OrthoDB" id="1752047at2759"/>
<evidence type="ECO:0000256" key="1">
    <source>
        <dbReference type="SAM" id="Coils"/>
    </source>
</evidence>
<reference evidence="4" key="1">
    <citation type="journal article" date="2015" name="Nat. Plants">
        <title>Genome expansion of Arabis alpina linked with retrotransposition and reduced symmetric DNA methylation.</title>
        <authorList>
            <person name="Willing E.M."/>
            <person name="Rawat V."/>
            <person name="Mandakova T."/>
            <person name="Maumus F."/>
            <person name="James G.V."/>
            <person name="Nordstroem K.J."/>
            <person name="Becker C."/>
            <person name="Warthmann N."/>
            <person name="Chica C."/>
            <person name="Szarzynska B."/>
            <person name="Zytnicki M."/>
            <person name="Albani M.C."/>
            <person name="Kiefer C."/>
            <person name="Bergonzi S."/>
            <person name="Castaings L."/>
            <person name="Mateos J.L."/>
            <person name="Berns M.C."/>
            <person name="Bujdoso N."/>
            <person name="Piofczyk T."/>
            <person name="de Lorenzo L."/>
            <person name="Barrero-Sicilia C."/>
            <person name="Mateos I."/>
            <person name="Piednoel M."/>
            <person name="Hagmann J."/>
            <person name="Chen-Min-Tao R."/>
            <person name="Iglesias-Fernandez R."/>
            <person name="Schuster S.C."/>
            <person name="Alonso-Blanco C."/>
            <person name="Roudier F."/>
            <person name="Carbonero P."/>
            <person name="Paz-Ares J."/>
            <person name="Davis S.J."/>
            <person name="Pecinka A."/>
            <person name="Quesneville H."/>
            <person name="Colot V."/>
            <person name="Lysak M.A."/>
            <person name="Weigel D."/>
            <person name="Coupland G."/>
            <person name="Schneeberger K."/>
        </authorList>
    </citation>
    <scope>NUCLEOTIDE SEQUENCE [LARGE SCALE GENOMIC DNA]</scope>
    <source>
        <strain evidence="4">cv. Pajares</strain>
    </source>
</reference>
<proteinExistence type="predicted"/>
<evidence type="ECO:0000256" key="2">
    <source>
        <dbReference type="SAM" id="MobiDB-lite"/>
    </source>
</evidence>
<name>A0A087GXB3_ARAAL</name>
<keyword evidence="4" id="KW-1185">Reference proteome</keyword>
<gene>
    <name evidence="3" type="ordered locus">AALP_Aa5g155700</name>
</gene>
<protein>
    <recommendedName>
        <fullName evidence="5">Retrotransposon gag domain-containing protein</fullName>
    </recommendedName>
</protein>
<dbReference type="Proteomes" id="UP000029120">
    <property type="component" value="Chromosome 5"/>
</dbReference>
<dbReference type="eggNOG" id="KOG0017">
    <property type="taxonomic scope" value="Eukaryota"/>
</dbReference>
<dbReference type="PANTHER" id="PTHR33223">
    <property type="entry name" value="CCHC-TYPE DOMAIN-CONTAINING PROTEIN"/>
    <property type="match status" value="1"/>
</dbReference>
<feature type="coiled-coil region" evidence="1">
    <location>
        <begin position="22"/>
        <end position="70"/>
    </location>
</feature>
<accession>A0A087GXB3</accession>
<evidence type="ECO:0000313" key="3">
    <source>
        <dbReference type="EMBL" id="KFK34515.1"/>
    </source>
</evidence>
<evidence type="ECO:0000313" key="4">
    <source>
        <dbReference type="Proteomes" id="UP000029120"/>
    </source>
</evidence>
<feature type="region of interest" description="Disordered" evidence="2">
    <location>
        <begin position="100"/>
        <end position="119"/>
    </location>
</feature>
<organism evidence="3 4">
    <name type="scientific">Arabis alpina</name>
    <name type="common">Alpine rock-cress</name>
    <dbReference type="NCBI Taxonomy" id="50452"/>
    <lineage>
        <taxon>Eukaryota</taxon>
        <taxon>Viridiplantae</taxon>
        <taxon>Streptophyta</taxon>
        <taxon>Embryophyta</taxon>
        <taxon>Tracheophyta</taxon>
        <taxon>Spermatophyta</taxon>
        <taxon>Magnoliopsida</taxon>
        <taxon>eudicotyledons</taxon>
        <taxon>Gunneridae</taxon>
        <taxon>Pentapetalae</taxon>
        <taxon>rosids</taxon>
        <taxon>malvids</taxon>
        <taxon>Brassicales</taxon>
        <taxon>Brassicaceae</taxon>
        <taxon>Arabideae</taxon>
        <taxon>Arabis</taxon>
    </lineage>
</organism>
<dbReference type="AlphaFoldDB" id="A0A087GXB3"/>
<dbReference type="EMBL" id="CM002873">
    <property type="protein sequence ID" value="KFK34515.1"/>
    <property type="molecule type" value="Genomic_DNA"/>
</dbReference>